<dbReference type="HOGENOM" id="CLU_007264_0_0_1"/>
<feature type="compositionally biased region" description="Polar residues" evidence="1">
    <location>
        <begin position="232"/>
        <end position="246"/>
    </location>
</feature>
<dbReference type="EMBL" id="JNVN01002830">
    <property type="protein sequence ID" value="KHJ31507.1"/>
    <property type="molecule type" value="Genomic_DNA"/>
</dbReference>
<dbReference type="STRING" id="52586.A0A0B1NYN7"/>
<proteinExistence type="predicted"/>
<comment type="caution">
    <text evidence="2">The sequence shown here is derived from an EMBL/GenBank/DDBJ whole genome shotgun (WGS) entry which is preliminary data.</text>
</comment>
<gene>
    <name evidence="2" type="ORF">EV44_g2765</name>
</gene>
<feature type="region of interest" description="Disordered" evidence="1">
    <location>
        <begin position="230"/>
        <end position="250"/>
    </location>
</feature>
<evidence type="ECO:0000313" key="2">
    <source>
        <dbReference type="EMBL" id="KHJ31507.1"/>
    </source>
</evidence>
<feature type="compositionally biased region" description="Basic and acidic residues" evidence="1">
    <location>
        <begin position="296"/>
        <end position="312"/>
    </location>
</feature>
<reference evidence="2 3" key="1">
    <citation type="journal article" date="2014" name="BMC Genomics">
        <title>Adaptive genomic structural variation in the grape powdery mildew pathogen, Erysiphe necator.</title>
        <authorList>
            <person name="Jones L."/>
            <person name="Riaz S."/>
            <person name="Morales-Cruz A."/>
            <person name="Amrine K.C."/>
            <person name="McGuire B."/>
            <person name="Gubler W.D."/>
            <person name="Walker M.A."/>
            <person name="Cantu D."/>
        </authorList>
    </citation>
    <scope>NUCLEOTIDE SEQUENCE [LARGE SCALE GENOMIC DNA]</scope>
    <source>
        <strain evidence="3">c</strain>
    </source>
</reference>
<protein>
    <submittedName>
        <fullName evidence="2">Putative cell wall proline rich protein</fullName>
    </submittedName>
</protein>
<evidence type="ECO:0000313" key="3">
    <source>
        <dbReference type="Proteomes" id="UP000030854"/>
    </source>
</evidence>
<name>A0A0B1NYN7_UNCNE</name>
<dbReference type="OMA" id="FNTPDMR"/>
<keyword evidence="3" id="KW-1185">Reference proteome</keyword>
<evidence type="ECO:0000256" key="1">
    <source>
        <dbReference type="SAM" id="MobiDB-lite"/>
    </source>
</evidence>
<feature type="region of interest" description="Disordered" evidence="1">
    <location>
        <begin position="293"/>
        <end position="316"/>
    </location>
</feature>
<organism evidence="2 3">
    <name type="scientific">Uncinula necator</name>
    <name type="common">Grape powdery mildew</name>
    <dbReference type="NCBI Taxonomy" id="52586"/>
    <lineage>
        <taxon>Eukaryota</taxon>
        <taxon>Fungi</taxon>
        <taxon>Dikarya</taxon>
        <taxon>Ascomycota</taxon>
        <taxon>Pezizomycotina</taxon>
        <taxon>Leotiomycetes</taxon>
        <taxon>Erysiphales</taxon>
        <taxon>Erysiphaceae</taxon>
        <taxon>Erysiphe</taxon>
    </lineage>
</organism>
<sequence>MTSVHTPFRPLCNLSLATSEPDLTSARYNSSAIDILSHNIASNITISGPLALPSFVFPAKDSHVIPSPQITPTSDLTRLQNLSLTIRPEISQCTQDITQYEFSQLYPSKSRESTPISPGTSLPRCGFHKRGTSEFIGSDKSKISTSIPSRIPLKLDEISFSHSRSSIIQRRGHAHRRSAAISSGDLSIILRPRISPTTGGSLPNSPNFEHDSSSFLRSLPDDISKDEKHYSMQHNDNSTPIKSPKNSKVGFSDDVQIIPRPLSMASCDSISTACHSHSVSNSISSMVSASLSNSLQREDCSTDQTEPSRPRTAEPAFGNSEIKYRCHCPKRSESLPSLTSPMNDASNDVTTPRSLRRWTFFGNELINGGISNKLRPSGPSLSWCDQNSAENINYNTDNGSDIHINNFQETYGSERFLVSKNSTKKQKRIKSWAGSILSSKAKNRSHKYKPELNSPSLPKLITSSINVEPEEDVKSTPTCAEPIFETDYVNWKPRDYQSQDEAISPVIDLDAALGPFNTPNSRSGETWNSTQHCGTKKKAMHSAIGLGGFSGPGMHYHRRTESAPEFENLRFGLHRLGSSSKMTMEDVFEEDEDGELEDTKPNQLGVDLKIPSMKHESESVSRNIPIVDGLVSHVHSNSSEQESLITEQEISTKKLSQHGEKIQSSHSMQFPLSENVGKEKILEFDKSQGDAISKRQPLAQLTKFPALDNTEVDETSSIGLSSLSLHLSTPLSDSSSTPHITLPSPVSPFSYENQLNFSTQSSVLNQHEFESLLLGGPGPEMRISVDDVPSLMSSDSISGESHTTGENLYPNLAGEVSFRDGKRSASFSATIANRKRSSIISLSRLISSSHGEKSKLAIESHASSYSEDESQQKLANLGKRISRIIKFWRKSDSPQDSLTTL</sequence>
<dbReference type="Proteomes" id="UP000030854">
    <property type="component" value="Unassembled WGS sequence"/>
</dbReference>
<accession>A0A0B1NYN7</accession>
<dbReference type="AlphaFoldDB" id="A0A0B1NYN7"/>